<name>A0A1I3WPK3_9HYPH</name>
<dbReference type="SUPFAM" id="SSF53474">
    <property type="entry name" value="alpha/beta-Hydrolases"/>
    <property type="match status" value="1"/>
</dbReference>
<sequence>MSENFAPLSISQEAVAEAKAFNKEMTEQLRALPDPWSFPPTVTRERRLQGLGAFPIPTYSEQAEDLEIEGQHGSITLRFFKADNNSSKGVIIHFHGGGFVFGSASFQDPYLESMAKTIGLDVISVEYRLAPEHPFPQGPDDCEAACHWILNEGASKYGWNSFALTGESAGATLALTTALRLRDKHGMIPFKALVLLSGWYDIGLTPSARLWGEEVLFPTTRDLQMFSRHFLLGEENTDNPAVSPLYARLEGLPPTLLSVGTEDPLLDDTCFLASRLKSARVETSLEVYPHGCHVFQSFDLALAKLSTQRIDSFFRTKFGST</sequence>
<comment type="similarity">
    <text evidence="1">Belongs to the 'GDXG' lipolytic enzyme family.</text>
</comment>
<dbReference type="InterPro" id="IPR002168">
    <property type="entry name" value="Lipase_GDXG_HIS_AS"/>
</dbReference>
<dbReference type="InterPro" id="IPR029058">
    <property type="entry name" value="AB_hydrolase_fold"/>
</dbReference>
<evidence type="ECO:0000313" key="5">
    <source>
        <dbReference type="Proteomes" id="UP000199598"/>
    </source>
</evidence>
<evidence type="ECO:0000256" key="2">
    <source>
        <dbReference type="ARBA" id="ARBA00022801"/>
    </source>
</evidence>
<dbReference type="Pfam" id="PF07859">
    <property type="entry name" value="Abhydrolase_3"/>
    <property type="match status" value="1"/>
</dbReference>
<evidence type="ECO:0000256" key="1">
    <source>
        <dbReference type="ARBA" id="ARBA00010515"/>
    </source>
</evidence>
<dbReference type="PANTHER" id="PTHR48081:SF8">
    <property type="entry name" value="ALPHA_BETA HYDROLASE FOLD-3 DOMAIN-CONTAINING PROTEIN-RELATED"/>
    <property type="match status" value="1"/>
</dbReference>
<keyword evidence="2" id="KW-0378">Hydrolase</keyword>
<evidence type="ECO:0000259" key="3">
    <source>
        <dbReference type="Pfam" id="PF07859"/>
    </source>
</evidence>
<dbReference type="PANTHER" id="PTHR48081">
    <property type="entry name" value="AB HYDROLASE SUPERFAMILY PROTEIN C4A8.06C"/>
    <property type="match status" value="1"/>
</dbReference>
<keyword evidence="5" id="KW-1185">Reference proteome</keyword>
<gene>
    <name evidence="4" type="ORF">SAMN04488518_10287</name>
</gene>
<proteinExistence type="inferred from homology"/>
<dbReference type="RefSeq" id="WP_167550267.1">
    <property type="nucleotide sequence ID" value="NZ_FOSK01000002.1"/>
</dbReference>
<reference evidence="4 5" key="1">
    <citation type="submission" date="2016-10" db="EMBL/GenBank/DDBJ databases">
        <authorList>
            <person name="Varghese N."/>
            <person name="Submissions S."/>
        </authorList>
    </citation>
    <scope>NUCLEOTIDE SEQUENCE [LARGE SCALE GENOMIC DNA]</scope>
    <source>
        <strain evidence="4 5">DSM 16392</strain>
    </source>
</reference>
<dbReference type="InterPro" id="IPR013094">
    <property type="entry name" value="AB_hydrolase_3"/>
</dbReference>
<feature type="domain" description="Alpha/beta hydrolase fold-3" evidence="3">
    <location>
        <begin position="91"/>
        <end position="296"/>
    </location>
</feature>
<dbReference type="EMBL" id="FOSK01000002">
    <property type="protein sequence ID" value="SFK09089.1"/>
    <property type="molecule type" value="Genomic_DNA"/>
</dbReference>
<protein>
    <submittedName>
        <fullName evidence="4">Acetyl esterase/lipase</fullName>
    </submittedName>
</protein>
<organism evidence="4 5">
    <name type="scientific">Pseudovibrio ascidiaceicola</name>
    <dbReference type="NCBI Taxonomy" id="285279"/>
    <lineage>
        <taxon>Bacteria</taxon>
        <taxon>Pseudomonadati</taxon>
        <taxon>Pseudomonadota</taxon>
        <taxon>Alphaproteobacteria</taxon>
        <taxon>Hyphomicrobiales</taxon>
        <taxon>Stappiaceae</taxon>
        <taxon>Pseudovibrio</taxon>
    </lineage>
</organism>
<comment type="caution">
    <text evidence="4">The sequence shown here is derived from an EMBL/GenBank/DDBJ whole genome shotgun (WGS) entry which is preliminary data.</text>
</comment>
<accession>A0A1I3WPK3</accession>
<dbReference type="PROSITE" id="PS01173">
    <property type="entry name" value="LIPASE_GDXG_HIS"/>
    <property type="match status" value="1"/>
</dbReference>
<dbReference type="InterPro" id="IPR050300">
    <property type="entry name" value="GDXG_lipolytic_enzyme"/>
</dbReference>
<dbReference type="Proteomes" id="UP000199598">
    <property type="component" value="Unassembled WGS sequence"/>
</dbReference>
<evidence type="ECO:0000313" key="4">
    <source>
        <dbReference type="EMBL" id="SFK09089.1"/>
    </source>
</evidence>
<dbReference type="Gene3D" id="3.40.50.1820">
    <property type="entry name" value="alpha/beta hydrolase"/>
    <property type="match status" value="1"/>
</dbReference>